<evidence type="ECO:0008006" key="3">
    <source>
        <dbReference type="Google" id="ProtNLM"/>
    </source>
</evidence>
<comment type="caution">
    <text evidence="1">The sequence shown here is derived from an EMBL/GenBank/DDBJ whole genome shotgun (WGS) entry which is preliminary data.</text>
</comment>
<sequence>GLSCSGKRQEGWNTSQWESLSATIEKPFRLRYEENPFNFRTITHLVVRAEQSRPTGKILFALATGAHILKPSFLEIAQAEKIEECGGRIVRSVEKANWIILSKFYREKDITMLFGGNKPQAAPYLRGIKRVTLQWLIDSVKRWEIQNPSVYERDPTNHLSPPLHLPEDPPIHLKQKDSDAQETEITPQINTESVVSRANQGFAEAPSCAFTPSSTHDLRTDTVITSPLVTSKAPSFASNEECCIENDQKFSNPIEGKPGSPPPLEISGNLIQGQGSLLPSLDKNIKRTHESNLLETPTAFQNRMDPPSKRLQTYTFPPLSQKPTYPMPSQWTVDEEEDTLIDMEDLSNFMVSQGY</sequence>
<dbReference type="SUPFAM" id="SSF52113">
    <property type="entry name" value="BRCT domain"/>
    <property type="match status" value="1"/>
</dbReference>
<evidence type="ECO:0000313" key="1">
    <source>
        <dbReference type="EMBL" id="KAF8820139.1"/>
    </source>
</evidence>
<dbReference type="InterPro" id="IPR036420">
    <property type="entry name" value="BRCT_dom_sf"/>
</dbReference>
<evidence type="ECO:0000313" key="2">
    <source>
        <dbReference type="Proteomes" id="UP000823046"/>
    </source>
</evidence>
<keyword evidence="2" id="KW-1185">Reference proteome</keyword>
<name>A0ABQ7J877_9APIC</name>
<accession>A0ABQ7J877</accession>
<reference evidence="1 2" key="1">
    <citation type="journal article" date="2020" name="bioRxiv">
        <title>Metabolic contributions of an alphaproteobacterial endosymbiont in the apicomplexan Cardiosporidium cionae.</title>
        <authorList>
            <person name="Hunter E.S."/>
            <person name="Paight C.J."/>
            <person name="Lane C.E."/>
        </authorList>
    </citation>
    <scope>NUCLEOTIDE SEQUENCE [LARGE SCALE GENOMIC DNA]</scope>
    <source>
        <strain evidence="1">ESH_2018</strain>
    </source>
</reference>
<gene>
    <name evidence="1" type="ORF">IE077_003514</name>
</gene>
<proteinExistence type="predicted"/>
<dbReference type="EMBL" id="JADAQX010000465">
    <property type="protein sequence ID" value="KAF8820139.1"/>
    <property type="molecule type" value="Genomic_DNA"/>
</dbReference>
<organism evidence="1 2">
    <name type="scientific">Cardiosporidium cionae</name>
    <dbReference type="NCBI Taxonomy" id="476202"/>
    <lineage>
        <taxon>Eukaryota</taxon>
        <taxon>Sar</taxon>
        <taxon>Alveolata</taxon>
        <taxon>Apicomplexa</taxon>
        <taxon>Aconoidasida</taxon>
        <taxon>Nephromycida</taxon>
        <taxon>Cardiosporidium</taxon>
    </lineage>
</organism>
<feature type="non-terminal residue" evidence="1">
    <location>
        <position position="1"/>
    </location>
</feature>
<protein>
    <recommendedName>
        <fullName evidence="3">BRCT domain-containing protein</fullName>
    </recommendedName>
</protein>
<dbReference type="Proteomes" id="UP000823046">
    <property type="component" value="Unassembled WGS sequence"/>
</dbReference>
<dbReference type="Gene3D" id="3.40.50.10190">
    <property type="entry name" value="BRCT domain"/>
    <property type="match status" value="1"/>
</dbReference>